<reference evidence="3" key="1">
    <citation type="submission" date="2023-07" db="EMBL/GenBank/DDBJ databases">
        <title>30 novel species of actinomycetes from the DSMZ collection.</title>
        <authorList>
            <person name="Nouioui I."/>
        </authorList>
    </citation>
    <scope>NUCLEOTIDE SEQUENCE [LARGE SCALE GENOMIC DNA]</scope>
    <source>
        <strain evidence="3">DSM 44743</strain>
    </source>
</reference>
<dbReference type="Proteomes" id="UP001183390">
    <property type="component" value="Unassembled WGS sequence"/>
</dbReference>
<protein>
    <submittedName>
        <fullName evidence="2">Uncharacterized protein</fullName>
    </submittedName>
</protein>
<comment type="caution">
    <text evidence="2">The sequence shown here is derived from an EMBL/GenBank/DDBJ whole genome shotgun (WGS) entry which is preliminary data.</text>
</comment>
<sequence>MTVIEVVAGEGGVTVAVPAPAPGPAFASSIVDADGGLLTWPDVTRLTLPHADIDDVSAAQGWLWDLYGPDAALAVAVAASGGAPVRVTAGPGALARPLAALALGHWAARWWPASLLDGVPALDPDLLGLELAVLAHRAHRALPPDTAADLLADHRPGIAALSGDHSMGLLAGLAPIADLHGVDIGALPDPAGHPALGSRTADDHALAAGPAAPAPPPGARILARGHGVNDWCRHPAGLLDAAETAVSWAVHAHGAARVIEVHAVMGPLARGASVRPTAEIVLGASAPVRLPLEPAGDAWAGRTAVDLPATAVPDPDVHVLLPGFDPGPSGPEAAAARDRLRALAARRLDLARGAHAGSGEPPPFLAELRAARADEDF</sequence>
<organism evidence="2 3">
    <name type="scientific">Nocardiopsis lambiniae</name>
    <dbReference type="NCBI Taxonomy" id="3075539"/>
    <lineage>
        <taxon>Bacteria</taxon>
        <taxon>Bacillati</taxon>
        <taxon>Actinomycetota</taxon>
        <taxon>Actinomycetes</taxon>
        <taxon>Streptosporangiales</taxon>
        <taxon>Nocardiopsidaceae</taxon>
        <taxon>Nocardiopsis</taxon>
    </lineage>
</organism>
<name>A0ABU2MB82_9ACTN</name>
<proteinExistence type="predicted"/>
<accession>A0ABU2MB82</accession>
<evidence type="ECO:0000313" key="3">
    <source>
        <dbReference type="Proteomes" id="UP001183390"/>
    </source>
</evidence>
<dbReference type="RefSeq" id="WP_311512529.1">
    <property type="nucleotide sequence ID" value="NZ_JAVREP010000010.1"/>
</dbReference>
<evidence type="ECO:0000313" key="2">
    <source>
        <dbReference type="EMBL" id="MDT0329925.1"/>
    </source>
</evidence>
<keyword evidence="3" id="KW-1185">Reference proteome</keyword>
<evidence type="ECO:0000256" key="1">
    <source>
        <dbReference type="SAM" id="MobiDB-lite"/>
    </source>
</evidence>
<dbReference type="EMBL" id="JAVREP010000010">
    <property type="protein sequence ID" value="MDT0329925.1"/>
    <property type="molecule type" value="Genomic_DNA"/>
</dbReference>
<gene>
    <name evidence="2" type="ORF">RM479_16055</name>
</gene>
<feature type="region of interest" description="Disordered" evidence="1">
    <location>
        <begin position="193"/>
        <end position="218"/>
    </location>
</feature>